<organism evidence="2 3">
    <name type="scientific">Fusarium longipes</name>
    <dbReference type="NCBI Taxonomy" id="694270"/>
    <lineage>
        <taxon>Eukaryota</taxon>
        <taxon>Fungi</taxon>
        <taxon>Dikarya</taxon>
        <taxon>Ascomycota</taxon>
        <taxon>Pezizomycotina</taxon>
        <taxon>Sordariomycetes</taxon>
        <taxon>Hypocreomycetidae</taxon>
        <taxon>Hypocreales</taxon>
        <taxon>Nectriaceae</taxon>
        <taxon>Fusarium</taxon>
    </lineage>
</organism>
<dbReference type="Proteomes" id="UP000266234">
    <property type="component" value="Unassembled WGS sequence"/>
</dbReference>
<name>A0A395T1K6_9HYPO</name>
<feature type="region of interest" description="Disordered" evidence="1">
    <location>
        <begin position="212"/>
        <end position="239"/>
    </location>
</feature>
<protein>
    <submittedName>
        <fullName evidence="2">Uncharacterized protein</fullName>
    </submittedName>
</protein>
<evidence type="ECO:0000256" key="1">
    <source>
        <dbReference type="SAM" id="MobiDB-lite"/>
    </source>
</evidence>
<accession>A0A395T1K6</accession>
<reference evidence="2 3" key="1">
    <citation type="journal article" date="2018" name="PLoS Pathog.">
        <title>Evolution of structural diversity of trichothecenes, a family of toxins produced by plant pathogenic and entomopathogenic fungi.</title>
        <authorList>
            <person name="Proctor R.H."/>
            <person name="McCormick S.P."/>
            <person name="Kim H.S."/>
            <person name="Cardoza R.E."/>
            <person name="Stanley A.M."/>
            <person name="Lindo L."/>
            <person name="Kelly A."/>
            <person name="Brown D.W."/>
            <person name="Lee T."/>
            <person name="Vaughan M.M."/>
            <person name="Alexander N.J."/>
            <person name="Busman M."/>
            <person name="Gutierrez S."/>
        </authorList>
    </citation>
    <scope>NUCLEOTIDE SEQUENCE [LARGE SCALE GENOMIC DNA]</scope>
    <source>
        <strain evidence="2 3">NRRL 20695</strain>
    </source>
</reference>
<comment type="caution">
    <text evidence="2">The sequence shown here is derived from an EMBL/GenBank/DDBJ whole genome shotgun (WGS) entry which is preliminary data.</text>
</comment>
<evidence type="ECO:0000313" key="2">
    <source>
        <dbReference type="EMBL" id="RGP78598.1"/>
    </source>
</evidence>
<dbReference type="OrthoDB" id="5135153at2759"/>
<sequence>MSSSPDVKGFDSKAKEAEYQALWQTCDRAMRKGDFIYADKETKRNILHTACRARLERRRAQGKTMCGTSITSMVDLHIQREITSSHLHGGRRVPNPASNPAPNPAPFLAQPQNYDVNSLPVNPASNPYLAFPQHQHLPQVPMAPPGLDMRTQNNIIRDLQANLNTQISLEARMQAEEQARAAAAFVQPALPIHHVAQYPLQGLNGGGFDISLPIPMTPGSQTQCGDEDDQKGVAPSVEA</sequence>
<proteinExistence type="predicted"/>
<gene>
    <name evidence="2" type="ORF">FLONG3_3280</name>
</gene>
<dbReference type="AlphaFoldDB" id="A0A395T1K6"/>
<keyword evidence="3" id="KW-1185">Reference proteome</keyword>
<dbReference type="EMBL" id="PXOG01000062">
    <property type="protein sequence ID" value="RGP78598.1"/>
    <property type="molecule type" value="Genomic_DNA"/>
</dbReference>
<evidence type="ECO:0000313" key="3">
    <source>
        <dbReference type="Proteomes" id="UP000266234"/>
    </source>
</evidence>